<dbReference type="PANTHER" id="PTHR43095">
    <property type="entry name" value="SUGAR KINASE"/>
    <property type="match status" value="1"/>
</dbReference>
<dbReference type="SUPFAM" id="SSF53067">
    <property type="entry name" value="Actin-like ATPase domain"/>
    <property type="match status" value="2"/>
</dbReference>
<accession>A0A367YYI1</accession>
<comment type="similarity">
    <text evidence="1">Belongs to the FGGY kinase family.</text>
</comment>
<keyword evidence="3" id="KW-0808">Transferase</keyword>
<dbReference type="InterPro" id="IPR043129">
    <property type="entry name" value="ATPase_NBD"/>
</dbReference>
<keyword evidence="2" id="KW-0119">Carbohydrate metabolism</keyword>
<feature type="domain" description="Carbohydrate kinase FGGY C-terminal" evidence="9">
    <location>
        <begin position="266"/>
        <end position="457"/>
    </location>
</feature>
<dbReference type="GO" id="GO:0008993">
    <property type="term" value="F:rhamnulokinase activity"/>
    <property type="evidence" value="ECO:0007669"/>
    <property type="project" value="InterPro"/>
</dbReference>
<sequence>MPAAADGPPLVHGSGTVLAVDLGATSGRVVASTVGPDRLDLEVLHRFPNEAVPTPEGLRTDLLALYRGVLTGLEVAGRRGLEPLSIGVDSWAVDYGLLRRGRLLAQPVHYRDGRTAAAVDAVHERVPFAELYRQNGLQFLPFTTLYQLVAEQRDGLLDVADQVLLLPDLLACWLGAEPRAELTNASTTGLLTLDADPVWNTALAERLGLDPAVLPPLVAPGTVTGTLSAALAERTGLPAGTDLVAVGSHDTASAVVGVPMEQPDAAYVSCGTWGLVGLELDRPVVSDGAREAGFTNELGVDGRIRFLHNVMGLWVLSQTVREWEADGTTVDLPELLRAAAGTDVAALFDVDDPVFLAPGPMTPRITRWLAEHDRPVPSGTAAWVATVVASLAQAMADAVATAGRLAGRRVGVVHLVGGGALNDLLARGIADRSGLPVLAGPVEATALGNVLVQARAAGLVPDTLEGMRALVRRTHPPRRVEPGQRPS</sequence>
<evidence type="ECO:0000256" key="3">
    <source>
        <dbReference type="ARBA" id="ARBA00022679"/>
    </source>
</evidence>
<keyword evidence="2" id="KW-0859">Xylose metabolism</keyword>
<dbReference type="EMBL" id="QOUI01000002">
    <property type="protein sequence ID" value="RCK70579.1"/>
    <property type="molecule type" value="Genomic_DNA"/>
</dbReference>
<dbReference type="CDD" id="cd07771">
    <property type="entry name" value="ASKHA_NBD_FGGY_RhaB-like"/>
    <property type="match status" value="1"/>
</dbReference>
<organism evidence="10 11">
    <name type="scientific">Desertihabitans brevis</name>
    <dbReference type="NCBI Taxonomy" id="2268447"/>
    <lineage>
        <taxon>Bacteria</taxon>
        <taxon>Bacillati</taxon>
        <taxon>Actinomycetota</taxon>
        <taxon>Actinomycetes</taxon>
        <taxon>Propionibacteriales</taxon>
        <taxon>Propionibacteriaceae</taxon>
        <taxon>Desertihabitans</taxon>
    </lineage>
</organism>
<keyword evidence="7" id="KW-0684">Rhamnose metabolism</keyword>
<dbReference type="GO" id="GO:0005524">
    <property type="term" value="F:ATP binding"/>
    <property type="evidence" value="ECO:0007669"/>
    <property type="project" value="UniProtKB-KW"/>
</dbReference>
<reference evidence="10 11" key="1">
    <citation type="submission" date="2018-07" db="EMBL/GenBank/DDBJ databases">
        <title>Desertimonas flava gen. nov. sp. nov.</title>
        <authorList>
            <person name="Liu S."/>
        </authorList>
    </citation>
    <scope>NUCLEOTIDE SEQUENCE [LARGE SCALE GENOMIC DNA]</scope>
    <source>
        <strain evidence="10 11">16Sb5-5</strain>
    </source>
</reference>
<evidence type="ECO:0000259" key="8">
    <source>
        <dbReference type="Pfam" id="PF00370"/>
    </source>
</evidence>
<keyword evidence="4" id="KW-0547">Nucleotide-binding</keyword>
<gene>
    <name evidence="10" type="ORF">DT076_03890</name>
</gene>
<dbReference type="PANTHER" id="PTHR43095:SF5">
    <property type="entry name" value="XYLULOSE KINASE"/>
    <property type="match status" value="1"/>
</dbReference>
<evidence type="ECO:0000256" key="7">
    <source>
        <dbReference type="ARBA" id="ARBA00023308"/>
    </source>
</evidence>
<name>A0A367YYI1_9ACTN</name>
<dbReference type="InterPro" id="IPR050406">
    <property type="entry name" value="FGGY_Carb_Kinase"/>
</dbReference>
<dbReference type="Gene3D" id="3.30.420.40">
    <property type="match status" value="2"/>
</dbReference>
<dbReference type="InterPro" id="IPR018485">
    <property type="entry name" value="FGGY_C"/>
</dbReference>
<dbReference type="Proteomes" id="UP000252770">
    <property type="component" value="Unassembled WGS sequence"/>
</dbReference>
<evidence type="ECO:0000256" key="5">
    <source>
        <dbReference type="ARBA" id="ARBA00022777"/>
    </source>
</evidence>
<evidence type="ECO:0000313" key="11">
    <source>
        <dbReference type="Proteomes" id="UP000252770"/>
    </source>
</evidence>
<comment type="caution">
    <text evidence="10">The sequence shown here is derived from an EMBL/GenBank/DDBJ whole genome shotgun (WGS) entry which is preliminary data.</text>
</comment>
<keyword evidence="6" id="KW-0067">ATP-binding</keyword>
<dbReference type="AlphaFoldDB" id="A0A367YYI1"/>
<evidence type="ECO:0000256" key="6">
    <source>
        <dbReference type="ARBA" id="ARBA00022840"/>
    </source>
</evidence>
<keyword evidence="11" id="KW-1185">Reference proteome</keyword>
<dbReference type="InterPro" id="IPR018484">
    <property type="entry name" value="FGGY_N"/>
</dbReference>
<dbReference type="GO" id="GO:0042732">
    <property type="term" value="P:D-xylose metabolic process"/>
    <property type="evidence" value="ECO:0007669"/>
    <property type="project" value="UniProtKB-KW"/>
</dbReference>
<evidence type="ECO:0000259" key="9">
    <source>
        <dbReference type="Pfam" id="PF02782"/>
    </source>
</evidence>
<dbReference type="Pfam" id="PF00370">
    <property type="entry name" value="FGGY_N"/>
    <property type="match status" value="1"/>
</dbReference>
<proteinExistence type="inferred from homology"/>
<dbReference type="InterPro" id="IPR013449">
    <property type="entry name" value="Rhamnulokinase"/>
</dbReference>
<protein>
    <submittedName>
        <fullName evidence="10">Rhamnulokinase</fullName>
    </submittedName>
</protein>
<evidence type="ECO:0000256" key="2">
    <source>
        <dbReference type="ARBA" id="ARBA00022629"/>
    </source>
</evidence>
<dbReference type="GO" id="GO:0019301">
    <property type="term" value="P:rhamnose catabolic process"/>
    <property type="evidence" value="ECO:0007669"/>
    <property type="project" value="InterPro"/>
</dbReference>
<evidence type="ECO:0000256" key="4">
    <source>
        <dbReference type="ARBA" id="ARBA00022741"/>
    </source>
</evidence>
<keyword evidence="5 10" id="KW-0418">Kinase</keyword>
<evidence type="ECO:0000313" key="10">
    <source>
        <dbReference type="EMBL" id="RCK70579.1"/>
    </source>
</evidence>
<evidence type="ECO:0000256" key="1">
    <source>
        <dbReference type="ARBA" id="ARBA00009156"/>
    </source>
</evidence>
<dbReference type="Pfam" id="PF02782">
    <property type="entry name" value="FGGY_C"/>
    <property type="match status" value="1"/>
</dbReference>
<feature type="domain" description="Carbohydrate kinase FGGY N-terminal" evidence="8">
    <location>
        <begin position="101"/>
        <end position="257"/>
    </location>
</feature>